<dbReference type="SUPFAM" id="SSF47616">
    <property type="entry name" value="GST C-terminal domain-like"/>
    <property type="match status" value="1"/>
</dbReference>
<feature type="domain" description="GST C-terminal" evidence="2">
    <location>
        <begin position="87"/>
        <end position="223"/>
    </location>
</feature>
<protein>
    <submittedName>
        <fullName evidence="3">Glutathione S-transferase family protein</fullName>
    </submittedName>
</protein>
<dbReference type="GO" id="GO:0016740">
    <property type="term" value="F:transferase activity"/>
    <property type="evidence" value="ECO:0007669"/>
    <property type="project" value="UniProtKB-KW"/>
</dbReference>
<dbReference type="AlphaFoldDB" id="A0A6I4SYB0"/>
<dbReference type="Proteomes" id="UP000433652">
    <property type="component" value="Unassembled WGS sequence"/>
</dbReference>
<evidence type="ECO:0000259" key="1">
    <source>
        <dbReference type="PROSITE" id="PS50404"/>
    </source>
</evidence>
<dbReference type="InterPro" id="IPR036249">
    <property type="entry name" value="Thioredoxin-like_sf"/>
</dbReference>
<dbReference type="OrthoDB" id="509852at2"/>
<dbReference type="InterPro" id="IPR036282">
    <property type="entry name" value="Glutathione-S-Trfase_C_sf"/>
</dbReference>
<dbReference type="InterPro" id="IPR010987">
    <property type="entry name" value="Glutathione-S-Trfase_C-like"/>
</dbReference>
<dbReference type="SFLD" id="SFLDS00019">
    <property type="entry name" value="Glutathione_Transferase_(cytos"/>
    <property type="match status" value="1"/>
</dbReference>
<dbReference type="Gene3D" id="3.40.30.10">
    <property type="entry name" value="Glutaredoxin"/>
    <property type="match status" value="1"/>
</dbReference>
<accession>A0A6I4SYB0</accession>
<keyword evidence="3" id="KW-0808">Transferase</keyword>
<dbReference type="SFLD" id="SFLDG00358">
    <property type="entry name" value="Main_(cytGST)"/>
    <property type="match status" value="1"/>
</dbReference>
<keyword evidence="4" id="KW-1185">Reference proteome</keyword>
<dbReference type="PROSITE" id="PS50404">
    <property type="entry name" value="GST_NTER"/>
    <property type="match status" value="1"/>
</dbReference>
<sequence>MMKLWFAPNTCARVTLTALEEIGEPYDTALIAFMAGEHRKPEFLAVNPSGKVPALETSYGTLVQNGAILEYLAETHPDARLLPAAGDAFERAAIRAELYRCSADLHPIVTRFVIPQMMTANADGAPHIREQARAMMEFQLAPVAARLAASEWYFGTEWSVLDAYIAWIWFRLTGSGFDADSFPSIRDHYARAMARPSAQAALTREAEAEKELDARGLLFRPPFAKGDRK</sequence>
<dbReference type="SUPFAM" id="SSF52833">
    <property type="entry name" value="Thioredoxin-like"/>
    <property type="match status" value="1"/>
</dbReference>
<dbReference type="PANTHER" id="PTHR44051:SF8">
    <property type="entry name" value="GLUTATHIONE S-TRANSFERASE GSTA"/>
    <property type="match status" value="1"/>
</dbReference>
<dbReference type="Pfam" id="PF02798">
    <property type="entry name" value="GST_N"/>
    <property type="match status" value="1"/>
</dbReference>
<name>A0A6I4SYB0_9SPHN</name>
<dbReference type="PROSITE" id="PS50405">
    <property type="entry name" value="GST_CTER"/>
    <property type="match status" value="1"/>
</dbReference>
<organism evidence="3 4">
    <name type="scientific">Croceibacterium salegens</name>
    <dbReference type="NCBI Taxonomy" id="1737568"/>
    <lineage>
        <taxon>Bacteria</taxon>
        <taxon>Pseudomonadati</taxon>
        <taxon>Pseudomonadota</taxon>
        <taxon>Alphaproteobacteria</taxon>
        <taxon>Sphingomonadales</taxon>
        <taxon>Erythrobacteraceae</taxon>
        <taxon>Croceibacterium</taxon>
    </lineage>
</organism>
<dbReference type="EMBL" id="WTYM01000058">
    <property type="protein sequence ID" value="MXO60991.1"/>
    <property type="molecule type" value="Genomic_DNA"/>
</dbReference>
<gene>
    <name evidence="3" type="ORF">GRI89_15725</name>
</gene>
<evidence type="ECO:0000313" key="4">
    <source>
        <dbReference type="Proteomes" id="UP000433652"/>
    </source>
</evidence>
<dbReference type="CDD" id="cd03057">
    <property type="entry name" value="GST_N_Beta"/>
    <property type="match status" value="1"/>
</dbReference>
<dbReference type="InterPro" id="IPR004045">
    <property type="entry name" value="Glutathione_S-Trfase_N"/>
</dbReference>
<proteinExistence type="predicted"/>
<comment type="caution">
    <text evidence="3">The sequence shown here is derived from an EMBL/GenBank/DDBJ whole genome shotgun (WGS) entry which is preliminary data.</text>
</comment>
<reference evidence="3 4" key="1">
    <citation type="submission" date="2019-12" db="EMBL/GenBank/DDBJ databases">
        <title>Genomic-based taxomic classification of the family Erythrobacteraceae.</title>
        <authorList>
            <person name="Xu L."/>
        </authorList>
    </citation>
    <scope>NUCLEOTIDE SEQUENCE [LARGE SCALE GENOMIC DNA]</scope>
    <source>
        <strain evidence="3 4">MCCC 1K01500</strain>
    </source>
</reference>
<evidence type="ECO:0000259" key="2">
    <source>
        <dbReference type="PROSITE" id="PS50405"/>
    </source>
</evidence>
<dbReference type="SFLD" id="SFLDG01150">
    <property type="entry name" value="Main.1:_Beta-like"/>
    <property type="match status" value="1"/>
</dbReference>
<dbReference type="RefSeq" id="WP_159797626.1">
    <property type="nucleotide sequence ID" value="NZ_WTYM01000058.1"/>
</dbReference>
<dbReference type="InterPro" id="IPR040079">
    <property type="entry name" value="Glutathione_S-Trfase"/>
</dbReference>
<dbReference type="Gene3D" id="1.20.1050.10">
    <property type="match status" value="1"/>
</dbReference>
<evidence type="ECO:0000313" key="3">
    <source>
        <dbReference type="EMBL" id="MXO60991.1"/>
    </source>
</evidence>
<dbReference type="PANTHER" id="PTHR44051">
    <property type="entry name" value="GLUTATHIONE S-TRANSFERASE-RELATED"/>
    <property type="match status" value="1"/>
</dbReference>
<feature type="domain" description="GST N-terminal" evidence="1">
    <location>
        <begin position="1"/>
        <end position="80"/>
    </location>
</feature>